<dbReference type="Proteomes" id="UP000026962">
    <property type="component" value="Chromosome 7"/>
</dbReference>
<dbReference type="EnsemblPlants" id="OPUNC07G20000.1">
    <property type="protein sequence ID" value="OPUNC07G20000.1"/>
    <property type="gene ID" value="OPUNC07G20000"/>
</dbReference>
<evidence type="ECO:0000313" key="2">
    <source>
        <dbReference type="Proteomes" id="UP000026962"/>
    </source>
</evidence>
<evidence type="ECO:0000313" key="1">
    <source>
        <dbReference type="EnsemblPlants" id="OPUNC07G20000.1"/>
    </source>
</evidence>
<dbReference type="AlphaFoldDB" id="A0A0E0LN20"/>
<proteinExistence type="predicted"/>
<protein>
    <submittedName>
        <fullName evidence="1">Uncharacterized protein</fullName>
    </submittedName>
</protein>
<name>A0A0E0LN20_ORYPU</name>
<sequence length="79" mass="8524">MSCLKYNGSRASFLVTVVLIAALLFPTVCYAATPILLYSCSAQNIVRGTEPWLASHADEMPRFVRSAKSSSVSSILQSP</sequence>
<accession>A0A0E0LN20</accession>
<dbReference type="HOGENOM" id="CLU_2610231_0_0_1"/>
<keyword evidence="2" id="KW-1185">Reference proteome</keyword>
<organism evidence="1">
    <name type="scientific">Oryza punctata</name>
    <name type="common">Red rice</name>
    <dbReference type="NCBI Taxonomy" id="4537"/>
    <lineage>
        <taxon>Eukaryota</taxon>
        <taxon>Viridiplantae</taxon>
        <taxon>Streptophyta</taxon>
        <taxon>Embryophyta</taxon>
        <taxon>Tracheophyta</taxon>
        <taxon>Spermatophyta</taxon>
        <taxon>Magnoliopsida</taxon>
        <taxon>Liliopsida</taxon>
        <taxon>Poales</taxon>
        <taxon>Poaceae</taxon>
        <taxon>BOP clade</taxon>
        <taxon>Oryzoideae</taxon>
        <taxon>Oryzeae</taxon>
        <taxon>Oryzinae</taxon>
        <taxon>Oryza</taxon>
    </lineage>
</organism>
<dbReference type="Gramene" id="OPUNC07G20000.1">
    <property type="protein sequence ID" value="OPUNC07G20000.1"/>
    <property type="gene ID" value="OPUNC07G20000"/>
</dbReference>
<reference evidence="1" key="1">
    <citation type="submission" date="2015-04" db="UniProtKB">
        <authorList>
            <consortium name="EnsemblPlants"/>
        </authorList>
    </citation>
    <scope>IDENTIFICATION</scope>
</reference>
<reference evidence="1" key="2">
    <citation type="submission" date="2018-05" db="EMBL/GenBank/DDBJ databases">
        <title>OpunRS2 (Oryza punctata Reference Sequence Version 2).</title>
        <authorList>
            <person name="Zhang J."/>
            <person name="Kudrna D."/>
            <person name="Lee S."/>
            <person name="Talag J."/>
            <person name="Welchert J."/>
            <person name="Wing R.A."/>
        </authorList>
    </citation>
    <scope>NUCLEOTIDE SEQUENCE [LARGE SCALE GENOMIC DNA]</scope>
</reference>